<sequence>MAVVALMVLLVVSACGTSEPSHQRSGSNPPLLRIPSATVLPGASHTVAFAADGSGFTLRAECTRTRCRQHVAVLDADAGEWRRVTSPLPDITGDLGITAGLTVLGPDRALIEEGRAFRGGPDRTWFTADGGRTWKSGTTKPTGTTATVPKGAALAEECVQPDPADVNSCLRNRLLVVMPDTGEHRVLDSRPSLKGLVHPAGDLALVPGGSDTLFVAGETPDSGLPTLALSEDRGRTWRTTRMAGAAKDGWNPWVVAGGGELYAVQSGQLPSHEGVKNGLLAIHASADGGDTWTRIWRYRKGVEPLSALSLLAADDGSLTVYGESGTWLSADRARTFHPVTRSRGPAGSVEQTPIGWLWCDSYGGGHCRISADGIHWQDFHIGKDQD</sequence>
<organism evidence="1 2">
    <name type="scientific">Streptomyces capitiformicae</name>
    <dbReference type="NCBI Taxonomy" id="2014920"/>
    <lineage>
        <taxon>Bacteria</taxon>
        <taxon>Bacillati</taxon>
        <taxon>Actinomycetota</taxon>
        <taxon>Actinomycetes</taxon>
        <taxon>Kitasatosporales</taxon>
        <taxon>Streptomycetaceae</taxon>
        <taxon>Streptomyces</taxon>
    </lineage>
</organism>
<protein>
    <recommendedName>
        <fullName evidence="3">Exo-alpha-sialidase</fullName>
    </recommendedName>
</protein>
<dbReference type="EMBL" id="BNAT01000024">
    <property type="protein sequence ID" value="GHE40626.1"/>
    <property type="molecule type" value="Genomic_DNA"/>
</dbReference>
<dbReference type="AlphaFoldDB" id="A0A918Z913"/>
<dbReference type="Gene3D" id="2.130.10.10">
    <property type="entry name" value="YVTN repeat-like/Quinoprotein amine dehydrogenase"/>
    <property type="match status" value="1"/>
</dbReference>
<accession>A0A918Z913</accession>
<dbReference type="SUPFAM" id="SSF110296">
    <property type="entry name" value="Oligoxyloglucan reducing end-specific cellobiohydrolase"/>
    <property type="match status" value="1"/>
</dbReference>
<evidence type="ECO:0000313" key="1">
    <source>
        <dbReference type="EMBL" id="GHE40626.1"/>
    </source>
</evidence>
<evidence type="ECO:0000313" key="2">
    <source>
        <dbReference type="Proteomes" id="UP000603227"/>
    </source>
</evidence>
<comment type="caution">
    <text evidence="1">The sequence shown here is derived from an EMBL/GenBank/DDBJ whole genome shotgun (WGS) entry which is preliminary data.</text>
</comment>
<dbReference type="Proteomes" id="UP000603227">
    <property type="component" value="Unassembled WGS sequence"/>
</dbReference>
<keyword evidence="2" id="KW-1185">Reference proteome</keyword>
<evidence type="ECO:0008006" key="3">
    <source>
        <dbReference type="Google" id="ProtNLM"/>
    </source>
</evidence>
<reference evidence="1" key="2">
    <citation type="submission" date="2020-09" db="EMBL/GenBank/DDBJ databases">
        <authorList>
            <person name="Sun Q."/>
            <person name="Zhou Y."/>
        </authorList>
    </citation>
    <scope>NUCLEOTIDE SEQUENCE</scope>
    <source>
        <strain evidence="1">CGMCC 4.7403</strain>
    </source>
</reference>
<name>A0A918Z913_9ACTN</name>
<dbReference type="InterPro" id="IPR015943">
    <property type="entry name" value="WD40/YVTN_repeat-like_dom_sf"/>
</dbReference>
<reference evidence="1" key="1">
    <citation type="journal article" date="2014" name="Int. J. Syst. Evol. Microbiol.">
        <title>Complete genome sequence of Corynebacterium casei LMG S-19264T (=DSM 44701T), isolated from a smear-ripened cheese.</title>
        <authorList>
            <consortium name="US DOE Joint Genome Institute (JGI-PGF)"/>
            <person name="Walter F."/>
            <person name="Albersmeier A."/>
            <person name="Kalinowski J."/>
            <person name="Ruckert C."/>
        </authorList>
    </citation>
    <scope>NUCLEOTIDE SEQUENCE</scope>
    <source>
        <strain evidence="1">CGMCC 4.7403</strain>
    </source>
</reference>
<gene>
    <name evidence="1" type="ORF">GCM10017771_59830</name>
</gene>
<proteinExistence type="predicted"/>